<keyword evidence="2" id="KW-1185">Reference proteome</keyword>
<gene>
    <name evidence="1" type="ORF">JYK02_09430</name>
</gene>
<dbReference type="Proteomes" id="UP000664052">
    <property type="component" value="Unassembled WGS sequence"/>
</dbReference>
<proteinExistence type="predicted"/>
<protein>
    <submittedName>
        <fullName evidence="1">Uncharacterized protein</fullName>
    </submittedName>
</protein>
<name>A0ABS3D7U3_9BACT</name>
<evidence type="ECO:0000313" key="1">
    <source>
        <dbReference type="EMBL" id="MBN8227729.1"/>
    </source>
</evidence>
<dbReference type="SUPFAM" id="SSF50998">
    <property type="entry name" value="Quinoprotein alcohol dehydrogenase-like"/>
    <property type="match status" value="1"/>
</dbReference>
<accession>A0ABS3D7U3</accession>
<sequence length="459" mass="49611">MSTAYCGGDGDGEGSFRTVARGFRLLQVDEGKHVLLSVRADGTFAQALPSGEPVRIAGMADGADLTADGQTAVLWSAWGNGERTVWLWRSGMPEAAVLSQQARGEVLHDAAQSYVAFLERDGVGTTSVRVARTASCTPGDCVLQTLLQVQGGTPVLERAGPLLSLMDGNHRWIIEASSGAVTDLGELPGPSFLSPSGNRYGWVEEARVRLFDLATGAQVWDQAYPHRGYQDWKVTRSFMFDEERVFVVASGVLDGAPAGVPADGFLDLCGDQGCGRLVSRYRCSPFELAGRPAVGCSPNLCIEIRCDLPGDKVLDGDGKLLYETKERGTVLGPFYSEGRADVVRIRGGDGQLPWLEWKHEGLLWRLDLEAPAPTAPILFLPDRGRVLFHQPARQEDGTVENHLWTWDRFKRVDVGSLDGAPGPRSLMRDHPPALYLDVDTANANGSSTPAVVRVGLRGK</sequence>
<organism evidence="1 2">
    <name type="scientific">Corallococcus macrosporus</name>
    <dbReference type="NCBI Taxonomy" id="35"/>
    <lineage>
        <taxon>Bacteria</taxon>
        <taxon>Pseudomonadati</taxon>
        <taxon>Myxococcota</taxon>
        <taxon>Myxococcia</taxon>
        <taxon>Myxococcales</taxon>
        <taxon>Cystobacterineae</taxon>
        <taxon>Myxococcaceae</taxon>
        <taxon>Corallococcus</taxon>
    </lineage>
</organism>
<comment type="caution">
    <text evidence="1">The sequence shown here is derived from an EMBL/GenBank/DDBJ whole genome shotgun (WGS) entry which is preliminary data.</text>
</comment>
<dbReference type="InterPro" id="IPR011047">
    <property type="entry name" value="Quinoprotein_ADH-like_sf"/>
</dbReference>
<evidence type="ECO:0000313" key="2">
    <source>
        <dbReference type="Proteomes" id="UP000664052"/>
    </source>
</evidence>
<reference evidence="1 2" key="1">
    <citation type="submission" date="2021-02" db="EMBL/GenBank/DDBJ databases">
        <title>De Novo genome assembly of isolated myxobacteria.</title>
        <authorList>
            <person name="Stevens D.C."/>
        </authorList>
    </citation>
    <scope>NUCLEOTIDE SEQUENCE [LARGE SCALE GENOMIC DNA]</scope>
    <source>
        <strain evidence="1 2">ATCC 29039</strain>
    </source>
</reference>
<dbReference type="EMBL" id="JAFIMU010000004">
    <property type="protein sequence ID" value="MBN8227729.1"/>
    <property type="molecule type" value="Genomic_DNA"/>
</dbReference>